<dbReference type="GeneID" id="96610964"/>
<accession>A0A0A1DLV3</accession>
<gene>
    <name evidence="1" type="ORF">KR76_19375</name>
</gene>
<dbReference type="EMBL" id="CP009896">
    <property type="protein sequence ID" value="AIY18386.1"/>
    <property type="molecule type" value="Genomic_DNA"/>
</dbReference>
<dbReference type="RefSeq" id="WP_038680580.1">
    <property type="nucleotide sequence ID" value="NZ_BJMC01000022.1"/>
</dbReference>
<evidence type="ECO:0000313" key="2">
    <source>
        <dbReference type="Proteomes" id="UP000030300"/>
    </source>
</evidence>
<proteinExistence type="predicted"/>
<organism evidence="1 2">
    <name type="scientific">Nocardioides simplex</name>
    <name type="common">Arthrobacter simplex</name>
    <dbReference type="NCBI Taxonomy" id="2045"/>
    <lineage>
        <taxon>Bacteria</taxon>
        <taxon>Bacillati</taxon>
        <taxon>Actinomycetota</taxon>
        <taxon>Actinomycetes</taxon>
        <taxon>Propionibacteriales</taxon>
        <taxon>Nocardioidaceae</taxon>
        <taxon>Pimelobacter</taxon>
    </lineage>
</organism>
<protein>
    <submittedName>
        <fullName evidence="1">Uncharacterized protein</fullName>
    </submittedName>
</protein>
<sequence>MSVTTDPVRSLVRQELLRLADLEEAAAAQEARAVPYWEPCPATVHGRRAAAHVLRADAERY</sequence>
<keyword evidence="2" id="KW-1185">Reference proteome</keyword>
<reference evidence="1 2" key="1">
    <citation type="journal article" date="2015" name="Genome Announc.">
        <title>Complete Genome Sequence of Steroid-Transforming Nocardioides simplex VKM Ac-2033D.</title>
        <authorList>
            <person name="Shtratnikova V.Y."/>
            <person name="Schelkunov M.I."/>
            <person name="Pekov Y.A."/>
            <person name="Fokina V.V."/>
            <person name="Logacheva M.D."/>
            <person name="Sokolov S.L."/>
            <person name="Bragin E.Y."/>
            <person name="Ashapkin V.V."/>
            <person name="Donova M.V."/>
        </authorList>
    </citation>
    <scope>NUCLEOTIDE SEQUENCE [LARGE SCALE GENOMIC DNA]</scope>
    <source>
        <strain evidence="1 2">VKM Ac-2033D</strain>
    </source>
</reference>
<dbReference type="Proteomes" id="UP000030300">
    <property type="component" value="Chromosome"/>
</dbReference>
<dbReference type="KEGG" id="psim:KR76_19375"/>
<dbReference type="HOGENOM" id="CLU_2918051_0_0_11"/>
<name>A0A0A1DLV3_NOCSI</name>
<evidence type="ECO:0000313" key="1">
    <source>
        <dbReference type="EMBL" id="AIY18386.1"/>
    </source>
</evidence>
<dbReference type="AlphaFoldDB" id="A0A0A1DLV3"/>